<dbReference type="InterPro" id="IPR013079">
    <property type="entry name" value="6Phosfructo_kin"/>
</dbReference>
<dbReference type="PROSITE" id="PS00175">
    <property type="entry name" value="PG_MUTASE"/>
    <property type="match status" value="1"/>
</dbReference>
<dbReference type="SMART" id="SM00855">
    <property type="entry name" value="PGAM"/>
    <property type="match status" value="1"/>
</dbReference>
<feature type="region of interest" description="Disordered" evidence="3">
    <location>
        <begin position="418"/>
        <end position="470"/>
    </location>
</feature>
<feature type="domain" description="6-phosphofructo-2-kinase" evidence="4">
    <location>
        <begin position="475"/>
        <end position="525"/>
    </location>
</feature>
<feature type="compositionally biased region" description="Low complexity" evidence="3">
    <location>
        <begin position="294"/>
        <end position="310"/>
    </location>
</feature>
<keyword evidence="1" id="KW-0547">Nucleotide-binding</keyword>
<dbReference type="InterPro" id="IPR003094">
    <property type="entry name" value="6Pfruct_kin"/>
</dbReference>
<evidence type="ECO:0000259" key="4">
    <source>
        <dbReference type="Pfam" id="PF01591"/>
    </source>
</evidence>
<name>A0AA39L7Z6_SARSR</name>
<dbReference type="Proteomes" id="UP001175261">
    <property type="component" value="Unassembled WGS sequence"/>
</dbReference>
<feature type="domain" description="6-phosphofructo-2-kinase" evidence="4">
    <location>
        <begin position="591"/>
        <end position="756"/>
    </location>
</feature>
<feature type="region of interest" description="Disordered" evidence="3">
    <location>
        <begin position="1"/>
        <end position="27"/>
    </location>
</feature>
<dbReference type="SUPFAM" id="SSF53254">
    <property type="entry name" value="Phosphoglycerate mutase-like"/>
    <property type="match status" value="1"/>
</dbReference>
<evidence type="ECO:0000313" key="5">
    <source>
        <dbReference type="EMBL" id="KAK0387976.1"/>
    </source>
</evidence>
<dbReference type="PRINTS" id="PR00991">
    <property type="entry name" value="6PFRUCTKNASE"/>
</dbReference>
<dbReference type="Gene3D" id="3.40.50.300">
    <property type="entry name" value="P-loop containing nucleotide triphosphate hydrolases"/>
    <property type="match status" value="1"/>
</dbReference>
<dbReference type="PANTHER" id="PTHR10606:SF32">
    <property type="entry name" value="6-PHOSPHOFRUCTO-2-KINASE 1"/>
    <property type="match status" value="1"/>
</dbReference>
<dbReference type="Pfam" id="PF01591">
    <property type="entry name" value="6PF2K"/>
    <property type="match status" value="2"/>
</dbReference>
<comment type="caution">
    <text evidence="5">The sequence shown here is derived from an EMBL/GenBank/DDBJ whole genome shotgun (WGS) entry which is preliminary data.</text>
</comment>
<keyword evidence="2" id="KW-0067">ATP-binding</keyword>
<protein>
    <recommendedName>
        <fullName evidence="4">6-phosphofructo-2-kinase domain-containing protein</fullName>
    </recommendedName>
</protein>
<dbReference type="InterPro" id="IPR001345">
    <property type="entry name" value="PG/BPGM_mutase_AS"/>
</dbReference>
<dbReference type="GO" id="GO:0005524">
    <property type="term" value="F:ATP binding"/>
    <property type="evidence" value="ECO:0007669"/>
    <property type="project" value="UniProtKB-KW"/>
</dbReference>
<dbReference type="EMBL" id="JAPDFR010000003">
    <property type="protein sequence ID" value="KAK0387976.1"/>
    <property type="molecule type" value="Genomic_DNA"/>
</dbReference>
<feature type="compositionally biased region" description="Low complexity" evidence="3">
    <location>
        <begin position="186"/>
        <end position="208"/>
    </location>
</feature>
<dbReference type="GO" id="GO:0005829">
    <property type="term" value="C:cytosol"/>
    <property type="evidence" value="ECO:0007669"/>
    <property type="project" value="TreeGrafter"/>
</dbReference>
<sequence>MAQSQTRQCRRPAKATPNGGTGLQSFAREPRLLPLLMQHRVRHRLEQVSRTSTEHCHQQHHNSHQDHQQYKHRHRTHPSLLTHSNVHRLNTCSSSHTTIDVDPSTVKVATTSFAVQLHHAGIAGRSLALPRFAPAATALGPETLRRQDVLEESGPESNNIDETSGRNRLRVSLTASAASDSNQQPTSTTSTTTTASTTRTTSISSSTTTNKLFQSHLTSLLLLASNDDNSSSLALHGDLDFIDIELSDLDLHQSQQLLLHLQHLQQRQLHLLAGAQDTGTAAQHQLHHQHRQLQRITTSTSTAATTTSATGFWPPANGAMPPSALLDPTSGSSAFGVGRKPGQQSSLAKLVMNGKLNTPRSTPPTSSPALHASPTQPDSEHLSLLPPPARDAALLTPAMAAMAVPSALKAMHDLTDTPQLPLSLNSTAPSSPRLPPVRQNSGTQTPRVRPHATTLNIPGMTRSKVSPDGRIPQRDVAAKLVIIMVGLPARGKSYITKKLQRYLSWQQHESQVFNVGNRRRKTAGRTVHAHPKLSPEPSRLDPPVQAAATVLFNGIQQATGQAGNQPGDSYFEPTNLDLNTPTTETVKSPEEDEEEDQSAKFFNPKNEKAAKVREQVAMETLDELLDYLLVRGGSVGILDATNSTIERRQRLVERIRQREPKLGILFIESICRDKKLLEANMRLKLYGPDYRDKDPVQSLADFKERVAAYESAYVPLGEYEEENDLQYIQMIDVGRKLIQHRLRGFLSGGISTYLGSFNLSPRQIWITRHGQSMDNELGKLGGNSPLTERGHCYAQALHRFITHKRKEWLINEKSKEAQATFPPLPGDNTPPYPEKNRELEEKNFCVWTSMLQRSVETAEYFEVDDDYDVKNWEMLNELNAGQFEGMTYAEIARDHPHEFNKRARDKLNYIYPGVGGEGYLQVISRLRDMVREMERITDHVLIIGHRSVCRVLMAYFMDLTREDITDMDVPLGALYAIEPKPYGIAFHAYKYNEQNAWFDEVPNHTPTRAAQGSV</sequence>
<reference evidence="5" key="1">
    <citation type="submission" date="2022-10" db="EMBL/GenBank/DDBJ databases">
        <title>Determination and structural analysis of whole genome sequence of Sarocladium strictum F4-1.</title>
        <authorList>
            <person name="Hu L."/>
            <person name="Jiang Y."/>
        </authorList>
    </citation>
    <scope>NUCLEOTIDE SEQUENCE</scope>
    <source>
        <strain evidence="5">F4-1</strain>
    </source>
</reference>
<proteinExistence type="predicted"/>
<dbReference type="GO" id="GO:0003873">
    <property type="term" value="F:6-phosphofructo-2-kinase activity"/>
    <property type="evidence" value="ECO:0007669"/>
    <property type="project" value="InterPro"/>
</dbReference>
<dbReference type="AlphaFoldDB" id="A0AA39L7Z6"/>
<feature type="region of interest" description="Disordered" evidence="3">
    <location>
        <begin position="572"/>
        <end position="599"/>
    </location>
</feature>
<feature type="compositionally biased region" description="Polar residues" evidence="3">
    <location>
        <begin position="173"/>
        <end position="185"/>
    </location>
</feature>
<dbReference type="Gene3D" id="3.40.50.1240">
    <property type="entry name" value="Phosphoglycerate mutase-like"/>
    <property type="match status" value="1"/>
</dbReference>
<dbReference type="GO" id="GO:0006003">
    <property type="term" value="P:fructose 2,6-bisphosphate metabolic process"/>
    <property type="evidence" value="ECO:0007669"/>
    <property type="project" value="InterPro"/>
</dbReference>
<dbReference type="GO" id="GO:0006000">
    <property type="term" value="P:fructose metabolic process"/>
    <property type="evidence" value="ECO:0007669"/>
    <property type="project" value="InterPro"/>
</dbReference>
<accession>A0AA39L7Z6</accession>
<dbReference type="SUPFAM" id="SSF52540">
    <property type="entry name" value="P-loop containing nucleoside triphosphate hydrolases"/>
    <property type="match status" value="1"/>
</dbReference>
<evidence type="ECO:0000313" key="6">
    <source>
        <dbReference type="Proteomes" id="UP001175261"/>
    </source>
</evidence>
<evidence type="ECO:0000256" key="3">
    <source>
        <dbReference type="SAM" id="MobiDB-lite"/>
    </source>
</evidence>
<dbReference type="CDD" id="cd07067">
    <property type="entry name" value="HP_PGM_like"/>
    <property type="match status" value="1"/>
</dbReference>
<dbReference type="PANTHER" id="PTHR10606">
    <property type="entry name" value="6-PHOSPHOFRUCTO-2-KINASE/FRUCTOSE-2,6-BISPHOSPHATASE"/>
    <property type="match status" value="1"/>
</dbReference>
<feature type="compositionally biased region" description="Polar residues" evidence="3">
    <location>
        <begin position="576"/>
        <end position="586"/>
    </location>
</feature>
<keyword evidence="6" id="KW-1185">Reference proteome</keyword>
<evidence type="ECO:0000256" key="1">
    <source>
        <dbReference type="ARBA" id="ARBA00022741"/>
    </source>
</evidence>
<organism evidence="5 6">
    <name type="scientific">Sarocladium strictum</name>
    <name type="common">Black bundle disease fungus</name>
    <name type="synonym">Acremonium strictum</name>
    <dbReference type="NCBI Taxonomy" id="5046"/>
    <lineage>
        <taxon>Eukaryota</taxon>
        <taxon>Fungi</taxon>
        <taxon>Dikarya</taxon>
        <taxon>Ascomycota</taxon>
        <taxon>Pezizomycotina</taxon>
        <taxon>Sordariomycetes</taxon>
        <taxon>Hypocreomycetidae</taxon>
        <taxon>Hypocreales</taxon>
        <taxon>Sarocladiaceae</taxon>
        <taxon>Sarocladium</taxon>
    </lineage>
</organism>
<feature type="region of interest" description="Disordered" evidence="3">
    <location>
        <begin position="144"/>
        <end position="208"/>
    </location>
</feature>
<dbReference type="InterPro" id="IPR013078">
    <property type="entry name" value="His_Pase_superF_clade-1"/>
</dbReference>
<dbReference type="InterPro" id="IPR029033">
    <property type="entry name" value="His_PPase_superfam"/>
</dbReference>
<evidence type="ECO:0000256" key="2">
    <source>
        <dbReference type="ARBA" id="ARBA00022840"/>
    </source>
</evidence>
<feature type="compositionally biased region" description="Polar residues" evidence="3">
    <location>
        <begin position="418"/>
        <end position="430"/>
    </location>
</feature>
<feature type="region of interest" description="Disordered" evidence="3">
    <location>
        <begin position="280"/>
        <end position="384"/>
    </location>
</feature>
<dbReference type="InterPro" id="IPR027417">
    <property type="entry name" value="P-loop_NTPase"/>
</dbReference>
<dbReference type="Pfam" id="PF00300">
    <property type="entry name" value="His_Phos_1"/>
    <property type="match status" value="1"/>
</dbReference>
<gene>
    <name evidence="5" type="ORF">NLU13_4220</name>
</gene>